<organism evidence="4 5">
    <name type="scientific">Achlya hypogyna</name>
    <name type="common">Oomycete</name>
    <name type="synonym">Protoachlya hypogyna</name>
    <dbReference type="NCBI Taxonomy" id="1202772"/>
    <lineage>
        <taxon>Eukaryota</taxon>
        <taxon>Sar</taxon>
        <taxon>Stramenopiles</taxon>
        <taxon>Oomycota</taxon>
        <taxon>Saprolegniomycetes</taxon>
        <taxon>Saprolegniales</taxon>
        <taxon>Achlyaceae</taxon>
        <taxon>Achlya</taxon>
    </lineage>
</organism>
<dbReference type="SMART" id="SM00368">
    <property type="entry name" value="LRR_RI"/>
    <property type="match status" value="5"/>
</dbReference>
<dbReference type="InterPro" id="IPR018247">
    <property type="entry name" value="EF_Hand_1_Ca_BS"/>
</dbReference>
<dbReference type="InterPro" id="IPR028011">
    <property type="entry name" value="DUF4476"/>
</dbReference>
<comment type="caution">
    <text evidence="4">The sequence shown here is derived from an EMBL/GenBank/DDBJ whole genome shotgun (WGS) entry which is preliminary data.</text>
</comment>
<protein>
    <recommendedName>
        <fullName evidence="3">EF-hand domain-containing protein</fullName>
    </recommendedName>
</protein>
<dbReference type="PANTHER" id="PTHR24114:SF2">
    <property type="entry name" value="F-BOX DOMAIN-CONTAINING PROTEIN-RELATED"/>
    <property type="match status" value="1"/>
</dbReference>
<sequence>MNNDMAQQMQKLYARKAKAVETKLPWYKNPLKDYDVVAAPPVDDKPFDAPVTDFLKTGRGGTRHTSVHTMFPEDDEARADATIVAQAPQLQAKLKASVREDPKPGLKSPGKLKYRGRVSWEVNLLDSKSDASKTQATSPLRSPKTVATQLSPLKSVLQHSCAPLSPGNRSWTESAEHDGLLKQALRHDDEIDALLSKFAIAQVTGAASRDTVLAAYAGRPHAYTFTDPPPESCAELEPSTPATPSKPERSRRLAVSLANMSADDDEDAEEDEEAAAQDQLKDSYFGSSAKTQFYATYSKMHHKTQCFSAATALEGQSGLVSEYSYRPGAKSRRAQRTATGDEIPVSPRTLFLSDCLASTDLPLALPLLIRKHHTTAFDFSFQSLGDKFIKQFAAALRDVPFVEEINVCDNRLSDTALNRLLRALETKPNLMKLNISQNEIGPASAATLKQYIGSTLCTLTHLSICNADIDDHECAAFMSAFESNKSVNDLRMSRNRIGEAENLNVVQPDLITGGEAIGGMLNVNLTLTHLDLAWNLLRLASGVTLANSLRLNYNLYEINLAYNALGDAGAMAFGQSLETNKSLRVLDLSYNNVRCRGASVIASSISRANTTLHKLVMDGNNIGKEGGRILMYAMVHNGTPSGCSISLKACSLNDHSRQAAFDPLEPGGTYVLNCAEPYDAMIAHELLRLAATKRGCSFSQLLYRPSKETPMKQSQNIRLVPPPSSHKSALDITFTDIDKDKSGAVDLNELLAVLKELGFHPSPAQAQTLFDKMDVNRSGAIEEDELTGDLFHAVYHIIDSDQSGSIDMDELREAFVLLGGSPTERDVQTAMRIYDVDGSGTIEEDEFVELLKNQVIQRVQMNAQERLVAAMALREESSGAVWKVPTSGILDVTFLYERELMYERESIVTYGTSESDACSREAGLSEHGLQQLVKTVEAGKVAQQHHEILNAAVENTDIRMSAEQAIVLMDTCGDLQETRRIAGVAKMLPQLVSSKEAQNLVKHVLSFRERYILRARLGYAYFPLMGIPTAKYELDLSRPQDRQALIKLAEVAQAEKQFSRTHTSQHGNWENFRNEVYDGKPVILTSTFFQSVPTKGKLEFDYVSTARPKRGTKPMSTRRFQQLVQQIGRDSASELQRPKSAALTATQRWALVRHAVRHRKMRAWLRRVTQVFRIRHISAESVRDKLFQIETAVGDRWLSVNQAHEIVDCMPTPHRGKTEAVRLLFARIIDIENLATIIDALTLPEQKEIARTLGWLNILNPKSPDRYYELDLAVRDEREVAKTFVALAVTEPGENWINESFAWSKGEPPIPGWQLPISWAKEDGSPEDGPRRSGWLTLEYTSAVENGCSPVWALRQELQSRFLCGTRLYL</sequence>
<dbReference type="InterPro" id="IPR001611">
    <property type="entry name" value="Leu-rich_rpt"/>
</dbReference>
<dbReference type="InterPro" id="IPR002048">
    <property type="entry name" value="EF_hand_dom"/>
</dbReference>
<evidence type="ECO:0000259" key="3">
    <source>
        <dbReference type="PROSITE" id="PS50222"/>
    </source>
</evidence>
<feature type="compositionally biased region" description="Acidic residues" evidence="2">
    <location>
        <begin position="262"/>
        <end position="275"/>
    </location>
</feature>
<dbReference type="PROSITE" id="PS00018">
    <property type="entry name" value="EF_HAND_1"/>
    <property type="match status" value="3"/>
</dbReference>
<evidence type="ECO:0000256" key="1">
    <source>
        <dbReference type="ARBA" id="ARBA00022837"/>
    </source>
</evidence>
<dbReference type="SMART" id="SM00054">
    <property type="entry name" value="EFh"/>
    <property type="match status" value="4"/>
</dbReference>
<feature type="domain" description="EF-hand" evidence="3">
    <location>
        <begin position="786"/>
        <end position="821"/>
    </location>
</feature>
<dbReference type="CDD" id="cd00051">
    <property type="entry name" value="EFh"/>
    <property type="match status" value="2"/>
</dbReference>
<dbReference type="Pfam" id="PF14771">
    <property type="entry name" value="DUF4476"/>
    <property type="match status" value="1"/>
</dbReference>
<dbReference type="SUPFAM" id="SSF52047">
    <property type="entry name" value="RNI-like"/>
    <property type="match status" value="1"/>
</dbReference>
<reference evidence="4 5" key="1">
    <citation type="journal article" date="2014" name="Genome Biol. Evol.">
        <title>The secreted proteins of Achlya hypogyna and Thraustotheca clavata identify the ancestral oomycete secretome and reveal gene acquisitions by horizontal gene transfer.</title>
        <authorList>
            <person name="Misner I."/>
            <person name="Blouin N."/>
            <person name="Leonard G."/>
            <person name="Richards T.A."/>
            <person name="Lane C.E."/>
        </authorList>
    </citation>
    <scope>NUCLEOTIDE SEQUENCE [LARGE SCALE GENOMIC DNA]</scope>
    <source>
        <strain evidence="4 5">ATCC 48635</strain>
    </source>
</reference>
<evidence type="ECO:0000256" key="2">
    <source>
        <dbReference type="SAM" id="MobiDB-lite"/>
    </source>
</evidence>
<keyword evidence="1" id="KW-0106">Calcium</keyword>
<dbReference type="STRING" id="1202772.A0A1V9ZMY6"/>
<dbReference type="Pfam" id="PF13516">
    <property type="entry name" value="LRR_6"/>
    <property type="match status" value="3"/>
</dbReference>
<dbReference type="InterPro" id="IPR032675">
    <property type="entry name" value="LRR_dom_sf"/>
</dbReference>
<dbReference type="Gene3D" id="3.80.10.10">
    <property type="entry name" value="Ribonuclease Inhibitor"/>
    <property type="match status" value="1"/>
</dbReference>
<feature type="domain" description="EF-hand" evidence="3">
    <location>
        <begin position="822"/>
        <end position="857"/>
    </location>
</feature>
<dbReference type="InterPro" id="IPR052394">
    <property type="entry name" value="LRR-containing"/>
</dbReference>
<dbReference type="InterPro" id="IPR011992">
    <property type="entry name" value="EF-hand-dom_pair"/>
</dbReference>
<dbReference type="PANTHER" id="PTHR24114">
    <property type="entry name" value="LEUCINE RICH REPEAT FAMILY PROTEIN"/>
    <property type="match status" value="1"/>
</dbReference>
<accession>A0A1V9ZMY6</accession>
<dbReference type="EMBL" id="JNBR01000070">
    <property type="protein sequence ID" value="OQR99349.1"/>
    <property type="molecule type" value="Genomic_DNA"/>
</dbReference>
<dbReference type="Gene3D" id="1.10.238.10">
    <property type="entry name" value="EF-hand"/>
    <property type="match status" value="2"/>
</dbReference>
<evidence type="ECO:0000313" key="5">
    <source>
        <dbReference type="Proteomes" id="UP000243579"/>
    </source>
</evidence>
<dbReference type="Proteomes" id="UP000243579">
    <property type="component" value="Unassembled WGS sequence"/>
</dbReference>
<dbReference type="OrthoDB" id="120976at2759"/>
<gene>
    <name evidence="4" type="ORF">ACHHYP_06946</name>
</gene>
<name>A0A1V9ZMY6_ACHHY</name>
<dbReference type="SUPFAM" id="SSF47473">
    <property type="entry name" value="EF-hand"/>
    <property type="match status" value="1"/>
</dbReference>
<keyword evidence="5" id="KW-1185">Reference proteome</keyword>
<dbReference type="GO" id="GO:0005509">
    <property type="term" value="F:calcium ion binding"/>
    <property type="evidence" value="ECO:0007669"/>
    <property type="project" value="InterPro"/>
</dbReference>
<dbReference type="PROSITE" id="PS50222">
    <property type="entry name" value="EF_HAND_2"/>
    <property type="match status" value="3"/>
</dbReference>
<dbReference type="Pfam" id="PF13499">
    <property type="entry name" value="EF-hand_7"/>
    <property type="match status" value="2"/>
</dbReference>
<proteinExistence type="predicted"/>
<feature type="region of interest" description="Disordered" evidence="2">
    <location>
        <begin position="226"/>
        <end position="280"/>
    </location>
</feature>
<evidence type="ECO:0000313" key="4">
    <source>
        <dbReference type="EMBL" id="OQR99349.1"/>
    </source>
</evidence>
<feature type="domain" description="EF-hand" evidence="3">
    <location>
        <begin position="725"/>
        <end position="760"/>
    </location>
</feature>